<proteinExistence type="inferred from homology"/>
<dbReference type="PRINTS" id="PR00344">
    <property type="entry name" value="BCTRLSENSOR"/>
</dbReference>
<dbReference type="Proteomes" id="UP000003835">
    <property type="component" value="Unassembled WGS sequence"/>
</dbReference>
<keyword evidence="11" id="KW-1185">Reference proteome</keyword>
<evidence type="ECO:0000256" key="7">
    <source>
        <dbReference type="ARBA" id="ARBA00074306"/>
    </source>
</evidence>
<dbReference type="PANTHER" id="PTHR43547">
    <property type="entry name" value="TWO-COMPONENT HISTIDINE KINASE"/>
    <property type="match status" value="1"/>
</dbReference>
<dbReference type="EC" id="2.7.13.3" evidence="3"/>
<evidence type="ECO:0000256" key="3">
    <source>
        <dbReference type="ARBA" id="ARBA00012438"/>
    </source>
</evidence>
<dbReference type="InterPro" id="IPR004358">
    <property type="entry name" value="Sig_transdc_His_kin-like_C"/>
</dbReference>
<dbReference type="Pfam" id="PF02518">
    <property type="entry name" value="HATPase_c"/>
    <property type="match status" value="1"/>
</dbReference>
<evidence type="ECO:0000256" key="5">
    <source>
        <dbReference type="ARBA" id="ARBA00022777"/>
    </source>
</evidence>
<sequence>MRRLNEEKMARALETISRNTQSLAQLIEDVLDMSDIITGELTLHVSSVELLPIIERAMASMRAAAEAKALQIEIQLDTEVAPILGDASRLQQIMWNLLSNAVKFTPKGGQIQVRLEQIEDQAQIQVSDTGIGIHAEFLPYVFDRFRQEDGSLTRSHGGIGMGLAIVRYLVELQGGTVWAESPGSGQGATFTVRFPIFPQGRRQKAEGRRQGTGGKRQKRIAVVK</sequence>
<dbReference type="Gene3D" id="3.30.565.10">
    <property type="entry name" value="Histidine kinase-like ATPase, C-terminal domain"/>
    <property type="match status" value="1"/>
</dbReference>
<dbReference type="eggNOG" id="COG2205">
    <property type="taxonomic scope" value="Bacteria"/>
</dbReference>
<dbReference type="SMART" id="SM00387">
    <property type="entry name" value="HATPase_c"/>
    <property type="match status" value="1"/>
</dbReference>
<evidence type="ECO:0000256" key="4">
    <source>
        <dbReference type="ARBA" id="ARBA00022553"/>
    </source>
</evidence>
<dbReference type="PROSITE" id="PS50109">
    <property type="entry name" value="HIS_KIN"/>
    <property type="match status" value="1"/>
</dbReference>
<dbReference type="InterPro" id="IPR005467">
    <property type="entry name" value="His_kinase_dom"/>
</dbReference>
<feature type="domain" description="Histidine kinase" evidence="9">
    <location>
        <begin position="1"/>
        <end position="198"/>
    </location>
</feature>
<dbReference type="PANTHER" id="PTHR43547:SF2">
    <property type="entry name" value="HYBRID SIGNAL TRANSDUCTION HISTIDINE KINASE C"/>
    <property type="match status" value="1"/>
</dbReference>
<keyword evidence="5 10" id="KW-0808">Transferase</keyword>
<accession>B4VLL8</accession>
<dbReference type="EMBL" id="DS989844">
    <property type="protein sequence ID" value="EDX77313.1"/>
    <property type="molecule type" value="Genomic_DNA"/>
</dbReference>
<dbReference type="GO" id="GO:0000155">
    <property type="term" value="F:phosphorelay sensor kinase activity"/>
    <property type="evidence" value="ECO:0007669"/>
    <property type="project" value="TreeGrafter"/>
</dbReference>
<keyword evidence="5 10" id="KW-0418">Kinase</keyword>
<dbReference type="FunFam" id="3.30.565.10:FF:000010">
    <property type="entry name" value="Sensor histidine kinase RcsC"/>
    <property type="match status" value="1"/>
</dbReference>
<keyword evidence="6" id="KW-0902">Two-component regulatory system</keyword>
<evidence type="ECO:0000256" key="1">
    <source>
        <dbReference type="ARBA" id="ARBA00000085"/>
    </source>
</evidence>
<reference evidence="10 11" key="1">
    <citation type="submission" date="2008-07" db="EMBL/GenBank/DDBJ databases">
        <authorList>
            <person name="Tandeau de Marsac N."/>
            <person name="Ferriera S."/>
            <person name="Johnson J."/>
            <person name="Kravitz S."/>
            <person name="Beeson K."/>
            <person name="Sutton G."/>
            <person name="Rogers Y.-H."/>
            <person name="Friedman R."/>
            <person name="Frazier M."/>
            <person name="Venter J.C."/>
        </authorList>
    </citation>
    <scope>NUCLEOTIDE SEQUENCE [LARGE SCALE GENOMIC DNA]</scope>
    <source>
        <strain evidence="10 11">PCC 7420</strain>
    </source>
</reference>
<comment type="catalytic activity">
    <reaction evidence="1">
        <text>ATP + protein L-histidine = ADP + protein N-phospho-L-histidine.</text>
        <dbReference type="EC" id="2.7.13.3"/>
    </reaction>
</comment>
<feature type="compositionally biased region" description="Basic residues" evidence="8">
    <location>
        <begin position="215"/>
        <end position="224"/>
    </location>
</feature>
<dbReference type="InterPro" id="IPR036890">
    <property type="entry name" value="HATPase_C_sf"/>
</dbReference>
<organism evidence="10 11">
    <name type="scientific">Coleofasciculus chthonoplastes PCC 7420</name>
    <dbReference type="NCBI Taxonomy" id="118168"/>
    <lineage>
        <taxon>Bacteria</taxon>
        <taxon>Bacillati</taxon>
        <taxon>Cyanobacteriota</taxon>
        <taxon>Cyanophyceae</taxon>
        <taxon>Coleofasciculales</taxon>
        <taxon>Coleofasciculaceae</taxon>
        <taxon>Coleofasciculus</taxon>
    </lineage>
</organism>
<protein>
    <recommendedName>
        <fullName evidence="7">Circadian input-output histidine kinase CikA</fullName>
        <ecNumber evidence="3">2.7.13.3</ecNumber>
    </recommendedName>
</protein>
<evidence type="ECO:0000256" key="8">
    <source>
        <dbReference type="SAM" id="MobiDB-lite"/>
    </source>
</evidence>
<dbReference type="InterPro" id="IPR003594">
    <property type="entry name" value="HATPase_dom"/>
</dbReference>
<dbReference type="STRING" id="118168.MC7420_450"/>
<evidence type="ECO:0000256" key="6">
    <source>
        <dbReference type="ARBA" id="ARBA00023012"/>
    </source>
</evidence>
<evidence type="ECO:0000256" key="2">
    <source>
        <dbReference type="ARBA" id="ARBA00006402"/>
    </source>
</evidence>
<keyword evidence="4" id="KW-0597">Phosphoprotein</keyword>
<name>B4VLL8_9CYAN</name>
<dbReference type="AlphaFoldDB" id="B4VLL8"/>
<dbReference type="SUPFAM" id="SSF55874">
    <property type="entry name" value="ATPase domain of HSP90 chaperone/DNA topoisomerase II/histidine kinase"/>
    <property type="match status" value="1"/>
</dbReference>
<gene>
    <name evidence="10" type="ORF">MC7420_450</name>
</gene>
<feature type="region of interest" description="Disordered" evidence="8">
    <location>
        <begin position="200"/>
        <end position="224"/>
    </location>
</feature>
<evidence type="ECO:0000313" key="11">
    <source>
        <dbReference type="Proteomes" id="UP000003835"/>
    </source>
</evidence>
<evidence type="ECO:0000313" key="10">
    <source>
        <dbReference type="EMBL" id="EDX77313.1"/>
    </source>
</evidence>
<evidence type="ECO:0000259" key="9">
    <source>
        <dbReference type="PROSITE" id="PS50109"/>
    </source>
</evidence>
<comment type="similarity">
    <text evidence="2">In the N-terminal section; belongs to the phytochrome family.</text>
</comment>
<dbReference type="HOGENOM" id="CLU_1233301_0_0_3"/>